<evidence type="ECO:0000256" key="1">
    <source>
        <dbReference type="SAM" id="SignalP"/>
    </source>
</evidence>
<feature type="signal peptide" evidence="1">
    <location>
        <begin position="1"/>
        <end position="21"/>
    </location>
</feature>
<accession>A0A1W6TSD5</accession>
<proteinExistence type="predicted"/>
<evidence type="ECO:0000313" key="2">
    <source>
        <dbReference type="EMBL" id="ARP18759.1"/>
    </source>
</evidence>
<dbReference type="Gene3D" id="3.30.1150.10">
    <property type="match status" value="1"/>
</dbReference>
<keyword evidence="1" id="KW-0732">Signal</keyword>
<dbReference type="SUPFAM" id="SSF74653">
    <property type="entry name" value="TolA/TonB C-terminal domain"/>
    <property type="match status" value="1"/>
</dbReference>
<dbReference type="EMBL" id="CP017902">
    <property type="protein sequence ID" value="ARP18759.1"/>
    <property type="molecule type" value="Genomic_DNA"/>
</dbReference>
<reference evidence="2" key="1">
    <citation type="submission" date="2016-10" db="EMBL/GenBank/DDBJ databases">
        <title>The High Quality Genome of Vibrio alginolyticus K01M1.</title>
        <authorList>
            <person name="Wendling C."/>
            <person name="Chibani C.M."/>
            <person name="Hertel R."/>
            <person name="Sproer C."/>
            <person name="Bunk B."/>
            <person name="Overmann J."/>
            <person name="Roth O."/>
            <person name="Liesegang H."/>
        </authorList>
    </citation>
    <scope>NUCLEOTIDE SEQUENCE</scope>
    <source>
        <strain evidence="2">K05K4</strain>
    </source>
</reference>
<protein>
    <recommendedName>
        <fullName evidence="3">TonB C-terminal domain-containing protein</fullName>
    </recommendedName>
</protein>
<name>A0A1W6TSD5_VIBAL</name>
<dbReference type="AlphaFoldDB" id="A0A1W6TSD5"/>
<dbReference type="RefSeq" id="WP_086046884.1">
    <property type="nucleotide sequence ID" value="NZ_CP017889.1"/>
</dbReference>
<gene>
    <name evidence="2" type="ORF">K05K4_19250</name>
</gene>
<organism evidence="2">
    <name type="scientific">Vibrio alginolyticus</name>
    <dbReference type="NCBI Taxonomy" id="663"/>
    <lineage>
        <taxon>Bacteria</taxon>
        <taxon>Pseudomonadati</taxon>
        <taxon>Pseudomonadota</taxon>
        <taxon>Gammaproteobacteria</taxon>
        <taxon>Vibrionales</taxon>
        <taxon>Vibrionaceae</taxon>
        <taxon>Vibrio</taxon>
    </lineage>
</organism>
<sequence>MRLFHLTLAWLLLGVSLNAIAQSKVVNEVESEAPSQISIWAQHVHDAIQNNLVLEDDFKGQQVRYQVSIDILGNVTKTKILSNTGNAQLEKNVKVAILLAAPFDLSFIGEDEFVQIQTFNITIAPE</sequence>
<dbReference type="Pfam" id="PF13103">
    <property type="entry name" value="TonB_2"/>
    <property type="match status" value="1"/>
</dbReference>
<feature type="chain" id="PRO_5011905029" description="TonB C-terminal domain-containing protein" evidence="1">
    <location>
        <begin position="22"/>
        <end position="126"/>
    </location>
</feature>
<evidence type="ECO:0008006" key="3">
    <source>
        <dbReference type="Google" id="ProtNLM"/>
    </source>
</evidence>